<reference evidence="2" key="1">
    <citation type="submission" date="2018-05" db="EMBL/GenBank/DDBJ databases">
        <authorList>
            <person name="Lanie J.A."/>
            <person name="Ng W.-L."/>
            <person name="Kazmierczak K.M."/>
            <person name="Andrzejewski T.M."/>
            <person name="Davidsen T.M."/>
            <person name="Wayne K.J."/>
            <person name="Tettelin H."/>
            <person name="Glass J.I."/>
            <person name="Rusch D."/>
            <person name="Podicherti R."/>
            <person name="Tsui H.-C.T."/>
            <person name="Winkler M.E."/>
        </authorList>
    </citation>
    <scope>NUCLEOTIDE SEQUENCE</scope>
</reference>
<dbReference type="Pfam" id="PF13616">
    <property type="entry name" value="Rotamase_3"/>
    <property type="match status" value="1"/>
</dbReference>
<protein>
    <recommendedName>
        <fullName evidence="1">PpiC domain-containing protein</fullName>
    </recommendedName>
</protein>
<feature type="domain" description="PpiC" evidence="1">
    <location>
        <begin position="35"/>
        <end position="129"/>
    </location>
</feature>
<proteinExistence type="predicted"/>
<sequence length="175" mass="20238">LLWNSLIFQLYKDRLVVNLDEIDEQLKSIQNKKEIEEYLISEIVLNAVTKTKLESKIKEVKNKIKTEGFKKVAMNLSISETALQGGDLGWVSENVISEKFISEITNTPVGNVSEPILLPEGILFFKVRDKRKLKRSTNLEDVKNQLVNAEKTKILRMHSLSHYENLRKSITINYY</sequence>
<dbReference type="InterPro" id="IPR050280">
    <property type="entry name" value="OMP_Chaperone_SurA"/>
</dbReference>
<evidence type="ECO:0000259" key="1">
    <source>
        <dbReference type="PROSITE" id="PS50198"/>
    </source>
</evidence>
<dbReference type="InterPro" id="IPR000297">
    <property type="entry name" value="PPIase_PpiC"/>
</dbReference>
<accession>A0A383BE07</accession>
<dbReference type="GO" id="GO:0003755">
    <property type="term" value="F:peptidyl-prolyl cis-trans isomerase activity"/>
    <property type="evidence" value="ECO:0007669"/>
    <property type="project" value="InterPro"/>
</dbReference>
<dbReference type="PANTHER" id="PTHR47637:SF1">
    <property type="entry name" value="CHAPERONE SURA"/>
    <property type="match status" value="1"/>
</dbReference>
<dbReference type="InterPro" id="IPR046357">
    <property type="entry name" value="PPIase_dom_sf"/>
</dbReference>
<gene>
    <name evidence="2" type="ORF">METZ01_LOCUS471036</name>
</gene>
<evidence type="ECO:0000313" key="2">
    <source>
        <dbReference type="EMBL" id="SVE18182.1"/>
    </source>
</evidence>
<dbReference type="AlphaFoldDB" id="A0A383BE07"/>
<name>A0A383BE07_9ZZZZ</name>
<dbReference type="PANTHER" id="PTHR47637">
    <property type="entry name" value="CHAPERONE SURA"/>
    <property type="match status" value="1"/>
</dbReference>
<organism evidence="2">
    <name type="scientific">marine metagenome</name>
    <dbReference type="NCBI Taxonomy" id="408172"/>
    <lineage>
        <taxon>unclassified sequences</taxon>
        <taxon>metagenomes</taxon>
        <taxon>ecological metagenomes</taxon>
    </lineage>
</organism>
<dbReference type="EMBL" id="UINC01199653">
    <property type="protein sequence ID" value="SVE18182.1"/>
    <property type="molecule type" value="Genomic_DNA"/>
</dbReference>
<dbReference type="SUPFAM" id="SSF54534">
    <property type="entry name" value="FKBP-like"/>
    <property type="match status" value="1"/>
</dbReference>
<dbReference type="PROSITE" id="PS50198">
    <property type="entry name" value="PPIC_PPIASE_2"/>
    <property type="match status" value="1"/>
</dbReference>
<feature type="non-terminal residue" evidence="2">
    <location>
        <position position="1"/>
    </location>
</feature>
<dbReference type="Gene3D" id="3.10.50.40">
    <property type="match status" value="1"/>
</dbReference>